<evidence type="ECO:0000313" key="3">
    <source>
        <dbReference type="Proteomes" id="UP000095282"/>
    </source>
</evidence>
<dbReference type="Gene3D" id="3.90.190.10">
    <property type="entry name" value="Protein tyrosine phosphatase superfamily"/>
    <property type="match status" value="1"/>
</dbReference>
<evidence type="ECO:0000259" key="2">
    <source>
        <dbReference type="PROSITE" id="PS50056"/>
    </source>
</evidence>
<dbReference type="InterPro" id="IPR000387">
    <property type="entry name" value="Tyr_Pase_dom"/>
</dbReference>
<dbReference type="InterPro" id="IPR003595">
    <property type="entry name" value="Tyr_Pase_cat"/>
</dbReference>
<sequence>MTQTPVLKNDINRTNDKFFFLAAQTSTQVIVSIVSEEEYEHGIPGEPDYNKYYPREVGDIVNLMRPKYSSTFTVKCTKKEEDAAAFDQKVLHIQMVGWPTNGPPDNLKALKTVMSHCVNKTVMVHCADGVERSAMFVCAELARQRVDLELGKRSSSFDPAPWFQEVISSRAFFNGDKPTKEAARARNALFVVEYIFDHLKEMERKEINYVDGEEKKLKDFGANLDRGIGRAREEPTQKTED</sequence>
<reference evidence="4" key="1">
    <citation type="submission" date="2016-11" db="UniProtKB">
        <authorList>
            <consortium name="WormBaseParasite"/>
        </authorList>
    </citation>
    <scope>IDENTIFICATION</scope>
</reference>
<dbReference type="WBParaSite" id="Csp11.Scaffold629.g16306.t2">
    <property type="protein sequence ID" value="Csp11.Scaffold629.g16306.t2"/>
    <property type="gene ID" value="Csp11.Scaffold629.g16306"/>
</dbReference>
<dbReference type="InterPro" id="IPR016130">
    <property type="entry name" value="Tyr_Pase_AS"/>
</dbReference>
<evidence type="ECO:0000259" key="1">
    <source>
        <dbReference type="PROSITE" id="PS50055"/>
    </source>
</evidence>
<dbReference type="Proteomes" id="UP000095282">
    <property type="component" value="Unplaced"/>
</dbReference>
<name>A0A1I7U9S5_9PELO</name>
<feature type="domain" description="Tyrosine-protein phosphatase" evidence="1">
    <location>
        <begin position="1"/>
        <end position="147"/>
    </location>
</feature>
<dbReference type="SUPFAM" id="SSF52799">
    <property type="entry name" value="(Phosphotyrosine protein) phosphatases II"/>
    <property type="match status" value="1"/>
</dbReference>
<dbReference type="PROSITE" id="PS00383">
    <property type="entry name" value="TYR_PHOSPHATASE_1"/>
    <property type="match status" value="1"/>
</dbReference>
<dbReference type="GO" id="GO:0004725">
    <property type="term" value="F:protein tyrosine phosphatase activity"/>
    <property type="evidence" value="ECO:0007669"/>
    <property type="project" value="InterPro"/>
</dbReference>
<feature type="domain" description="Tyrosine specific protein phosphatases" evidence="2">
    <location>
        <begin position="104"/>
        <end position="148"/>
    </location>
</feature>
<keyword evidence="3" id="KW-1185">Reference proteome</keyword>
<accession>A0A1I7U9S5</accession>
<dbReference type="SMART" id="SM00404">
    <property type="entry name" value="PTPc_motif"/>
    <property type="match status" value="1"/>
</dbReference>
<dbReference type="InterPro" id="IPR000242">
    <property type="entry name" value="PTP_cat"/>
</dbReference>
<dbReference type="PROSITE" id="PS50055">
    <property type="entry name" value="TYR_PHOSPHATASE_PTP"/>
    <property type="match status" value="1"/>
</dbReference>
<dbReference type="AlphaFoldDB" id="A0A1I7U9S5"/>
<evidence type="ECO:0000313" key="4">
    <source>
        <dbReference type="WBParaSite" id="Csp11.Scaffold629.g16306.t2"/>
    </source>
</evidence>
<protein>
    <submittedName>
        <fullName evidence="4">TYR_PHOSPHATASE_2 domain-containing protein</fullName>
    </submittedName>
</protein>
<dbReference type="PROSITE" id="PS50056">
    <property type="entry name" value="TYR_PHOSPHATASE_2"/>
    <property type="match status" value="1"/>
</dbReference>
<organism evidence="3 4">
    <name type="scientific">Caenorhabditis tropicalis</name>
    <dbReference type="NCBI Taxonomy" id="1561998"/>
    <lineage>
        <taxon>Eukaryota</taxon>
        <taxon>Metazoa</taxon>
        <taxon>Ecdysozoa</taxon>
        <taxon>Nematoda</taxon>
        <taxon>Chromadorea</taxon>
        <taxon>Rhabditida</taxon>
        <taxon>Rhabditina</taxon>
        <taxon>Rhabditomorpha</taxon>
        <taxon>Rhabditoidea</taxon>
        <taxon>Rhabditidae</taxon>
        <taxon>Peloderinae</taxon>
        <taxon>Caenorhabditis</taxon>
    </lineage>
</organism>
<proteinExistence type="predicted"/>
<dbReference type="Pfam" id="PF00102">
    <property type="entry name" value="Y_phosphatase"/>
    <property type="match status" value="1"/>
</dbReference>
<dbReference type="InterPro" id="IPR029021">
    <property type="entry name" value="Prot-tyrosine_phosphatase-like"/>
</dbReference>